<name>A0ABV1UMW1_9ACTN</name>
<evidence type="ECO:0000313" key="2">
    <source>
        <dbReference type="EMBL" id="MER6434541.1"/>
    </source>
</evidence>
<dbReference type="InterPro" id="IPR025161">
    <property type="entry name" value="IS402-like_dom"/>
</dbReference>
<organism evidence="2 3">
    <name type="scientific">Streptomyces sp. 900105245</name>
    <dbReference type="NCBI Taxonomy" id="3154379"/>
    <lineage>
        <taxon>Bacteria</taxon>
        <taxon>Bacillati</taxon>
        <taxon>Actinomycetota</taxon>
        <taxon>Actinomycetes</taxon>
        <taxon>Kitasatosporales</taxon>
        <taxon>Streptomycetaceae</taxon>
        <taxon>Streptomyces</taxon>
    </lineage>
</organism>
<dbReference type="Pfam" id="PF13340">
    <property type="entry name" value="DUF4096"/>
    <property type="match status" value="1"/>
</dbReference>
<accession>A0ABV1UMW1</accession>
<reference evidence="2 3" key="1">
    <citation type="submission" date="2024-06" db="EMBL/GenBank/DDBJ databases">
        <title>The Natural Products Discovery Center: Release of the First 8490 Sequenced Strains for Exploring Actinobacteria Biosynthetic Diversity.</title>
        <authorList>
            <person name="Kalkreuter E."/>
            <person name="Kautsar S.A."/>
            <person name="Yang D."/>
            <person name="Bader C.D."/>
            <person name="Teijaro C.N."/>
            <person name="Fluegel L."/>
            <person name="Davis C.M."/>
            <person name="Simpson J.R."/>
            <person name="Lauterbach L."/>
            <person name="Steele A.D."/>
            <person name="Gui C."/>
            <person name="Meng S."/>
            <person name="Li G."/>
            <person name="Viehrig K."/>
            <person name="Ye F."/>
            <person name="Su P."/>
            <person name="Kiefer A.F."/>
            <person name="Nichols A."/>
            <person name="Cepeda A.J."/>
            <person name="Yan W."/>
            <person name="Fan B."/>
            <person name="Jiang Y."/>
            <person name="Adhikari A."/>
            <person name="Zheng C.-J."/>
            <person name="Schuster L."/>
            <person name="Cowan T.M."/>
            <person name="Smanski M.J."/>
            <person name="Chevrette M.G."/>
            <person name="De Carvalho L.P.S."/>
            <person name="Shen B."/>
        </authorList>
    </citation>
    <scope>NUCLEOTIDE SEQUENCE [LARGE SCALE GENOMIC DNA]</scope>
    <source>
        <strain evidence="2 3">NPDC001166</strain>
    </source>
</reference>
<evidence type="ECO:0000313" key="3">
    <source>
        <dbReference type="Proteomes" id="UP001470023"/>
    </source>
</evidence>
<dbReference type="EMBL" id="JBEPAZ010000131">
    <property type="protein sequence ID" value="MER6434541.1"/>
    <property type="molecule type" value="Genomic_DNA"/>
</dbReference>
<sequence length="95" mass="10539">MILIGGSRRVIRGHELTDAEWNFVQPLLPRTSMAWPRLDDRTMLNGIVWKFRSGVAWRGCARAVRIRGQFALPFPPLGSGWHVRSDAAGSAGPGE</sequence>
<keyword evidence="3" id="KW-1185">Reference proteome</keyword>
<comment type="caution">
    <text evidence="2">The sequence shown here is derived from an EMBL/GenBank/DDBJ whole genome shotgun (WGS) entry which is preliminary data.</text>
</comment>
<feature type="domain" description="Insertion element IS402-like" evidence="1">
    <location>
        <begin position="16"/>
        <end position="60"/>
    </location>
</feature>
<dbReference type="Proteomes" id="UP001470023">
    <property type="component" value="Unassembled WGS sequence"/>
</dbReference>
<gene>
    <name evidence="2" type="ORF">ABT272_44235</name>
</gene>
<dbReference type="RefSeq" id="WP_352066354.1">
    <property type="nucleotide sequence ID" value="NZ_JBEPAZ010000131.1"/>
</dbReference>
<protein>
    <submittedName>
        <fullName evidence="2">Transposase</fullName>
    </submittedName>
</protein>
<proteinExistence type="predicted"/>
<evidence type="ECO:0000259" key="1">
    <source>
        <dbReference type="Pfam" id="PF13340"/>
    </source>
</evidence>